<keyword evidence="4" id="KW-0645">Protease</keyword>
<keyword evidence="3" id="KW-0732">Signal</keyword>
<evidence type="ECO:0000313" key="5">
    <source>
        <dbReference type="Proteomes" id="UP000028725"/>
    </source>
</evidence>
<dbReference type="GO" id="GO:0004185">
    <property type="term" value="F:serine-type carboxypeptidase activity"/>
    <property type="evidence" value="ECO:0007669"/>
    <property type="project" value="InterPro"/>
</dbReference>
<evidence type="ECO:0000256" key="1">
    <source>
        <dbReference type="ARBA" id="ARBA00006096"/>
    </source>
</evidence>
<dbReference type="PANTHER" id="PTHR30023:SF0">
    <property type="entry name" value="PENICILLIN-SENSITIVE CARBOXYPEPTIDASE A"/>
    <property type="match status" value="1"/>
</dbReference>
<dbReference type="STRING" id="394096.DB31_9001"/>
<dbReference type="GO" id="GO:0000270">
    <property type="term" value="P:peptidoglycan metabolic process"/>
    <property type="evidence" value="ECO:0007669"/>
    <property type="project" value="TreeGrafter"/>
</dbReference>
<accession>A0A085WGH4</accession>
<comment type="caution">
    <text evidence="4">The sequence shown here is derived from an EMBL/GenBank/DDBJ whole genome shotgun (WGS) entry which is preliminary data.</text>
</comment>
<dbReference type="SUPFAM" id="SSF56601">
    <property type="entry name" value="beta-lactamase/transpeptidase-like"/>
    <property type="match status" value="1"/>
</dbReference>
<dbReference type="NCBIfam" id="TIGR00666">
    <property type="entry name" value="PBP4"/>
    <property type="match status" value="1"/>
</dbReference>
<dbReference type="Gene3D" id="3.50.80.20">
    <property type="entry name" value="D-Ala-D-Ala carboxypeptidase C, peptidase S13"/>
    <property type="match status" value="1"/>
</dbReference>
<dbReference type="RefSeq" id="WP_044191835.1">
    <property type="nucleotide sequence ID" value="NZ_JMCB01000009.1"/>
</dbReference>
<dbReference type="InterPro" id="IPR012338">
    <property type="entry name" value="Beta-lactam/transpept-like"/>
</dbReference>
<dbReference type="PROSITE" id="PS51257">
    <property type="entry name" value="PROKAR_LIPOPROTEIN"/>
    <property type="match status" value="1"/>
</dbReference>
<keyword evidence="5" id="KW-1185">Reference proteome</keyword>
<protein>
    <submittedName>
        <fullName evidence="4">D-alanyl-D-alanine carboxypeptidase</fullName>
    </submittedName>
</protein>
<proteinExistence type="inferred from homology"/>
<feature type="signal peptide" evidence="3">
    <location>
        <begin position="1"/>
        <end position="22"/>
    </location>
</feature>
<gene>
    <name evidence="4" type="ORF">DB31_9001</name>
</gene>
<keyword evidence="2" id="KW-0378">Hydrolase</keyword>
<dbReference type="InterPro" id="IPR000667">
    <property type="entry name" value="Peptidase_S13"/>
</dbReference>
<dbReference type="Proteomes" id="UP000028725">
    <property type="component" value="Unassembled WGS sequence"/>
</dbReference>
<reference evidence="4 5" key="1">
    <citation type="submission" date="2014-04" db="EMBL/GenBank/DDBJ databases">
        <title>Genome assembly of Hyalangium minutum DSM 14724.</title>
        <authorList>
            <person name="Sharma G."/>
            <person name="Subramanian S."/>
        </authorList>
    </citation>
    <scope>NUCLEOTIDE SEQUENCE [LARGE SCALE GENOMIC DNA]</scope>
    <source>
        <strain evidence="4 5">DSM 14724</strain>
    </source>
</reference>
<dbReference type="PATRIC" id="fig|394096.3.peg.5028"/>
<dbReference type="PRINTS" id="PR00922">
    <property type="entry name" value="DADACBPTASE3"/>
</dbReference>
<comment type="similarity">
    <text evidence="1">Belongs to the peptidase S13 family.</text>
</comment>
<organism evidence="4 5">
    <name type="scientific">Hyalangium minutum</name>
    <dbReference type="NCBI Taxonomy" id="394096"/>
    <lineage>
        <taxon>Bacteria</taxon>
        <taxon>Pseudomonadati</taxon>
        <taxon>Myxococcota</taxon>
        <taxon>Myxococcia</taxon>
        <taxon>Myxococcales</taxon>
        <taxon>Cystobacterineae</taxon>
        <taxon>Archangiaceae</taxon>
        <taxon>Hyalangium</taxon>
    </lineage>
</organism>
<dbReference type="Pfam" id="PF02113">
    <property type="entry name" value="Peptidase_S13"/>
    <property type="match status" value="1"/>
</dbReference>
<evidence type="ECO:0000256" key="3">
    <source>
        <dbReference type="SAM" id="SignalP"/>
    </source>
</evidence>
<evidence type="ECO:0000256" key="2">
    <source>
        <dbReference type="ARBA" id="ARBA00022801"/>
    </source>
</evidence>
<evidence type="ECO:0000313" key="4">
    <source>
        <dbReference type="EMBL" id="KFE66787.1"/>
    </source>
</evidence>
<feature type="chain" id="PRO_5001799570" evidence="3">
    <location>
        <begin position="23"/>
        <end position="502"/>
    </location>
</feature>
<dbReference type="OrthoDB" id="5372081at2"/>
<name>A0A085WGH4_9BACT</name>
<keyword evidence="4" id="KW-0121">Carboxypeptidase</keyword>
<dbReference type="GO" id="GO:0006508">
    <property type="term" value="P:proteolysis"/>
    <property type="evidence" value="ECO:0007669"/>
    <property type="project" value="InterPro"/>
</dbReference>
<dbReference type="AlphaFoldDB" id="A0A085WGH4"/>
<sequence length="502" mass="53936">MRRLSLASLLLAALALSGCPRATRPNDASASSSRSFAQTAEDLFSSLEEEGALTSVIVLDAKTGEPLYAHREHSRSLPASTMKIVATSAVLSALGADFRFRTPVALEGKHQGDTFEGNLVVEASGDPSLGSWRFPETEMACDQIAEAMWGRGIRKWRGALQVKAPDTGLDGPLGPGWAWDDVAYSMSAAPMPFVFRENVVDVSLLRADGAPCSAQPSLQLSPRFAPFPTLVQIDTSGRSGFACLRDHNPSRVRCVWRSSANQCPRAYSTRLSIDDPQALFTACVEDALTRRGLEHVPAAAPAREPAPAAAKPTSQSLLELISPPLSELVKATNKESLNLYAERLALRFTRERGGGERYADLRKLLGEELTRRGISGRDLRPIDGSGLSRYNLATAFGLARVLYTSLQEPYADTLLESLPIAGVDGTLAASGTSAQTVGRIRAKTGTLSSQKAYVGVVERPDDAEHPRVVFSLMLGNMDEQPALSAGAVFDRFAEALVTQPLR</sequence>
<dbReference type="Gene3D" id="3.40.710.10">
    <property type="entry name" value="DD-peptidase/beta-lactamase superfamily"/>
    <property type="match status" value="2"/>
</dbReference>
<dbReference type="EMBL" id="JMCB01000009">
    <property type="protein sequence ID" value="KFE66787.1"/>
    <property type="molecule type" value="Genomic_DNA"/>
</dbReference>
<dbReference type="PANTHER" id="PTHR30023">
    <property type="entry name" value="D-ALANYL-D-ALANINE CARBOXYPEPTIDASE"/>
    <property type="match status" value="1"/>
</dbReference>